<dbReference type="RefSeq" id="WP_205725270.1">
    <property type="nucleotide sequence ID" value="NZ_JAFHKR010000038.1"/>
</dbReference>
<keyword evidence="3" id="KW-1133">Transmembrane helix</keyword>
<evidence type="ECO:0000256" key="1">
    <source>
        <dbReference type="ARBA" id="ARBA00004241"/>
    </source>
</evidence>
<dbReference type="SUPFAM" id="SSF54523">
    <property type="entry name" value="Pili subunits"/>
    <property type="match status" value="1"/>
</dbReference>
<gene>
    <name evidence="4" type="ORF">JYA63_08125</name>
</gene>
<dbReference type="Proteomes" id="UP001296923">
    <property type="component" value="Unassembled WGS sequence"/>
</dbReference>
<dbReference type="InterPro" id="IPR045584">
    <property type="entry name" value="Pilin-like"/>
</dbReference>
<comment type="caution">
    <text evidence="4">The sequence shown here is derived from an EMBL/GenBank/DDBJ whole genome shotgun (WGS) entry which is preliminary data.</text>
</comment>
<evidence type="ECO:0000313" key="4">
    <source>
        <dbReference type="EMBL" id="MBN3554226.1"/>
    </source>
</evidence>
<evidence type="ECO:0000313" key="5">
    <source>
        <dbReference type="Proteomes" id="UP001296923"/>
    </source>
</evidence>
<evidence type="ECO:0000256" key="2">
    <source>
        <dbReference type="ARBA" id="ARBA00023287"/>
    </source>
</evidence>
<dbReference type="PROSITE" id="PS00409">
    <property type="entry name" value="PROKAR_NTER_METHYL"/>
    <property type="match status" value="1"/>
</dbReference>
<dbReference type="NCBIfam" id="TIGR02532">
    <property type="entry name" value="IV_pilin_GFxxxE"/>
    <property type="match status" value="1"/>
</dbReference>
<reference evidence="4 5" key="1">
    <citation type="submission" date="2021-01" db="EMBL/GenBank/DDBJ databases">
        <title>Genome Sequencing of Type Strains.</title>
        <authorList>
            <person name="Lemaire J.F."/>
            <person name="Inderbitzin P."/>
            <person name="Collins S.B."/>
            <person name="Wespe N."/>
            <person name="Knight-Connoni V."/>
        </authorList>
    </citation>
    <scope>NUCLEOTIDE SEQUENCE [LARGE SCALE GENOMIC DNA]</scope>
    <source>
        <strain evidence="4 5">DSM 23009</strain>
    </source>
</reference>
<dbReference type="InterPro" id="IPR012902">
    <property type="entry name" value="N_methyl_site"/>
</dbReference>
<organism evidence="4 5">
    <name type="scientific">Fictibacillus nanhaiensis</name>
    <dbReference type="NCBI Taxonomy" id="742169"/>
    <lineage>
        <taxon>Bacteria</taxon>
        <taxon>Bacillati</taxon>
        <taxon>Bacillota</taxon>
        <taxon>Bacilli</taxon>
        <taxon>Bacillales</taxon>
        <taxon>Fictibacillaceae</taxon>
        <taxon>Fictibacillus</taxon>
    </lineage>
</organism>
<name>A0ABS2ZS56_9BACL</name>
<keyword evidence="3" id="KW-0812">Transmembrane</keyword>
<keyword evidence="3" id="KW-0472">Membrane</keyword>
<dbReference type="Pfam" id="PF07963">
    <property type="entry name" value="N_methyl"/>
    <property type="match status" value="1"/>
</dbReference>
<feature type="transmembrane region" description="Helical" evidence="3">
    <location>
        <begin position="21"/>
        <end position="43"/>
    </location>
</feature>
<protein>
    <submittedName>
        <fullName evidence="4">Type II secretion system protein</fullName>
    </submittedName>
</protein>
<dbReference type="Gene3D" id="3.30.700.10">
    <property type="entry name" value="Glycoprotein, Type 4 Pilin"/>
    <property type="match status" value="1"/>
</dbReference>
<evidence type="ECO:0000256" key="3">
    <source>
        <dbReference type="SAM" id="Phobius"/>
    </source>
</evidence>
<accession>A0ABS2ZS56</accession>
<proteinExistence type="predicted"/>
<keyword evidence="2" id="KW-0178">Competence</keyword>
<sequence length="142" mass="15105">MLNKLLKKYAKNEEGLTLIELLVVIVILGIIAAIAVVSIGGIIGNTKDKAKVTEAVQIINAAKLKHSAEGKYSGTTGWVSSATVNPFKGYLSDYKDAVWTVTVDADGKYYITGHDSASVILSTNTDATVVPESNLTNYLDGE</sequence>
<dbReference type="EMBL" id="JAFHKR010000038">
    <property type="protein sequence ID" value="MBN3554226.1"/>
    <property type="molecule type" value="Genomic_DNA"/>
</dbReference>
<keyword evidence="5" id="KW-1185">Reference proteome</keyword>
<comment type="subcellular location">
    <subcellularLocation>
        <location evidence="1">Cell surface</location>
    </subcellularLocation>
</comment>